<reference evidence="11 12" key="1">
    <citation type="journal article" date="2008" name="Nature">
        <title>The genome of the choanoflagellate Monosiga brevicollis and the origin of metazoans.</title>
        <authorList>
            <consortium name="JGI Sequencing"/>
            <person name="King N."/>
            <person name="Westbrook M.J."/>
            <person name="Young S.L."/>
            <person name="Kuo A."/>
            <person name="Abedin M."/>
            <person name="Chapman J."/>
            <person name="Fairclough S."/>
            <person name="Hellsten U."/>
            <person name="Isogai Y."/>
            <person name="Letunic I."/>
            <person name="Marr M."/>
            <person name="Pincus D."/>
            <person name="Putnam N."/>
            <person name="Rokas A."/>
            <person name="Wright K.J."/>
            <person name="Zuzow R."/>
            <person name="Dirks W."/>
            <person name="Good M."/>
            <person name="Goodstein D."/>
            <person name="Lemons D."/>
            <person name="Li W."/>
            <person name="Lyons J.B."/>
            <person name="Morris A."/>
            <person name="Nichols S."/>
            <person name="Richter D.J."/>
            <person name="Salamov A."/>
            <person name="Bork P."/>
            <person name="Lim W.A."/>
            <person name="Manning G."/>
            <person name="Miller W.T."/>
            <person name="McGinnis W."/>
            <person name="Shapiro H."/>
            <person name="Tjian R."/>
            <person name="Grigoriev I.V."/>
            <person name="Rokhsar D."/>
        </authorList>
    </citation>
    <scope>NUCLEOTIDE SEQUENCE [LARGE SCALE GENOMIC DNA]</scope>
    <source>
        <strain evidence="12">MX1 / ATCC 50154</strain>
    </source>
</reference>
<dbReference type="SUPFAM" id="SSF51011">
    <property type="entry name" value="Glycosyl hydrolase domain"/>
    <property type="match status" value="1"/>
</dbReference>
<dbReference type="FunFam" id="3.20.20.70:FF:000286">
    <property type="entry name" value="Alpha-galactosidase"/>
    <property type="match status" value="1"/>
</dbReference>
<accession>A9VA08</accession>
<dbReference type="OMA" id="SMWAISA"/>
<dbReference type="InterPro" id="IPR002241">
    <property type="entry name" value="Glyco_hydro_27"/>
</dbReference>
<dbReference type="Proteomes" id="UP000001357">
    <property type="component" value="Unassembled WGS sequence"/>
</dbReference>
<dbReference type="EC" id="3.2.1.22" evidence="3 8"/>
<dbReference type="PANTHER" id="PTHR11452">
    <property type="entry name" value="ALPHA-GALACTOSIDASE/ALPHA-N-ACETYLGALACTOSAMINIDASE"/>
    <property type="match status" value="1"/>
</dbReference>
<dbReference type="eggNOG" id="KOG2366">
    <property type="taxonomic scope" value="Eukaryota"/>
</dbReference>
<dbReference type="Pfam" id="PF16499">
    <property type="entry name" value="Melibiase_2"/>
    <property type="match status" value="1"/>
</dbReference>
<evidence type="ECO:0000256" key="7">
    <source>
        <dbReference type="ARBA" id="ARBA00023295"/>
    </source>
</evidence>
<dbReference type="FunFam" id="2.60.40.1180:FF:000008">
    <property type="entry name" value="Alpha-galactosidase"/>
    <property type="match status" value="1"/>
</dbReference>
<sequence>MRVHLGLAFGLVLLLVMSSRAYDNGAPFSKMPPLGWSSWVGLGPEGSPPEFDYCDEQSVKEAIDDFMSLGFYDHGYRHFHLDDCWAGGRNASGYLYPETDHFPNGLQPLVDYAHSKGLAFGVYTCAGTQTCVGNRPGSKDHWMQDAAYFASVGIDWVKMDWCNTDGMDPETTYSLMGAAMNFSGRPMHFNLCEWGKQDPWKWAGSIAQSWRATGDHVGTWESTKEIIGSIQEVVEAGYTGGPYAWNDMDMLETGNYNQSAHANHKEGNMTAIEYKTEFSMWAISASPLVVTTRIKSCTAQPVPSGTTCSIQLLEQISNAACHLNASFGCLSNGSMWTSDGCRGSFSCYHNNVTCNVDGDGTHVCSCQPQVCKPALTDLQREILFNDEVIAINQDVTPQGKTVHAGDDTVWSRKLSDNSVAVALYNSDDNDKSIGFQLKDIGFDSGVKVAVRDLWAHSDNGTITDAFDPVTVLPHQTIVLRLTEAK</sequence>
<dbReference type="RefSeq" id="XP_001749597.1">
    <property type="nucleotide sequence ID" value="XM_001749545.1"/>
</dbReference>
<evidence type="ECO:0000256" key="8">
    <source>
        <dbReference type="RuleBase" id="RU361168"/>
    </source>
</evidence>
<evidence type="ECO:0000259" key="10">
    <source>
        <dbReference type="Pfam" id="PF17801"/>
    </source>
</evidence>
<dbReference type="GO" id="GO:0004557">
    <property type="term" value="F:alpha-galactosidase activity"/>
    <property type="evidence" value="ECO:0007669"/>
    <property type="project" value="UniProtKB-EC"/>
</dbReference>
<dbReference type="InterPro" id="IPR017853">
    <property type="entry name" value="GH"/>
</dbReference>
<evidence type="ECO:0000256" key="1">
    <source>
        <dbReference type="ARBA" id="ARBA00001255"/>
    </source>
</evidence>
<dbReference type="PRINTS" id="PR00740">
    <property type="entry name" value="GLHYDRLASE27"/>
</dbReference>
<dbReference type="InterPro" id="IPR041233">
    <property type="entry name" value="Melibiase_C"/>
</dbReference>
<keyword evidence="4 9" id="KW-0732">Signal</keyword>
<dbReference type="Gene3D" id="3.20.20.70">
    <property type="entry name" value="Aldolase class I"/>
    <property type="match status" value="1"/>
</dbReference>
<dbReference type="EMBL" id="CH991572">
    <property type="protein sequence ID" value="EDQ85648.1"/>
    <property type="molecule type" value="Genomic_DNA"/>
</dbReference>
<dbReference type="InterPro" id="IPR013785">
    <property type="entry name" value="Aldolase_TIM"/>
</dbReference>
<dbReference type="STRING" id="81824.A9VA08"/>
<organism evidence="11 12">
    <name type="scientific">Monosiga brevicollis</name>
    <name type="common">Choanoflagellate</name>
    <dbReference type="NCBI Taxonomy" id="81824"/>
    <lineage>
        <taxon>Eukaryota</taxon>
        <taxon>Choanoflagellata</taxon>
        <taxon>Craspedida</taxon>
        <taxon>Salpingoecidae</taxon>
        <taxon>Monosiga</taxon>
    </lineage>
</organism>
<keyword evidence="6 8" id="KW-1015">Disulfide bond</keyword>
<proteinExistence type="inferred from homology"/>
<dbReference type="GO" id="GO:0005975">
    <property type="term" value="P:carbohydrate metabolic process"/>
    <property type="evidence" value="ECO:0007669"/>
    <property type="project" value="InterPro"/>
</dbReference>
<comment type="catalytic activity">
    <reaction evidence="1 8">
        <text>Hydrolysis of terminal, non-reducing alpha-D-galactose residues in alpha-D-galactosides, including galactose oligosaccharides, galactomannans and galactolipids.</text>
        <dbReference type="EC" id="3.2.1.22"/>
    </reaction>
</comment>
<protein>
    <recommendedName>
        <fullName evidence="3 8">Alpha-galactosidase</fullName>
        <ecNumber evidence="3 8">3.2.1.22</ecNumber>
    </recommendedName>
    <alternativeName>
        <fullName evidence="8">Melibiase</fullName>
    </alternativeName>
</protein>
<feature type="chain" id="PRO_5002743012" description="Alpha-galactosidase" evidence="9">
    <location>
        <begin position="22"/>
        <end position="485"/>
    </location>
</feature>
<keyword evidence="12" id="KW-1185">Reference proteome</keyword>
<dbReference type="KEGG" id="mbr:MONBRDRAFT_29066"/>
<dbReference type="CDD" id="cd14792">
    <property type="entry name" value="GH27"/>
    <property type="match status" value="1"/>
</dbReference>
<keyword evidence="5 8" id="KW-0378">Hydrolase</keyword>
<evidence type="ECO:0000256" key="4">
    <source>
        <dbReference type="ARBA" id="ARBA00022729"/>
    </source>
</evidence>
<gene>
    <name evidence="11" type="ORF">MONBRDRAFT_29066</name>
</gene>
<evidence type="ECO:0000313" key="12">
    <source>
        <dbReference type="Proteomes" id="UP000001357"/>
    </source>
</evidence>
<dbReference type="GeneID" id="5894779"/>
<dbReference type="Gene3D" id="2.60.40.1180">
    <property type="entry name" value="Golgi alpha-mannosidase II"/>
    <property type="match status" value="1"/>
</dbReference>
<dbReference type="InParanoid" id="A9VA08"/>
<evidence type="ECO:0000256" key="5">
    <source>
        <dbReference type="ARBA" id="ARBA00022801"/>
    </source>
</evidence>
<evidence type="ECO:0000256" key="9">
    <source>
        <dbReference type="SAM" id="SignalP"/>
    </source>
</evidence>
<evidence type="ECO:0000313" key="11">
    <source>
        <dbReference type="EMBL" id="EDQ85648.1"/>
    </source>
</evidence>
<dbReference type="PROSITE" id="PS00512">
    <property type="entry name" value="ALPHA_GALACTOSIDASE"/>
    <property type="match status" value="1"/>
</dbReference>
<dbReference type="InterPro" id="IPR000111">
    <property type="entry name" value="Glyco_hydro_27/36_CS"/>
</dbReference>
<feature type="signal peptide" evidence="9">
    <location>
        <begin position="1"/>
        <end position="21"/>
    </location>
</feature>
<dbReference type="InterPro" id="IPR013780">
    <property type="entry name" value="Glyco_hydro_b"/>
</dbReference>
<dbReference type="AlphaFoldDB" id="A9VA08"/>
<dbReference type="PANTHER" id="PTHR11452:SF75">
    <property type="entry name" value="ALPHA-GALACTOSIDASE MEL1"/>
    <property type="match status" value="1"/>
</dbReference>
<evidence type="ECO:0000256" key="3">
    <source>
        <dbReference type="ARBA" id="ARBA00012755"/>
    </source>
</evidence>
<dbReference type="Pfam" id="PF17801">
    <property type="entry name" value="Melibiase_C"/>
    <property type="match status" value="1"/>
</dbReference>
<evidence type="ECO:0000256" key="2">
    <source>
        <dbReference type="ARBA" id="ARBA00009743"/>
    </source>
</evidence>
<comment type="similarity">
    <text evidence="2 8">Belongs to the glycosyl hydrolase 27 family.</text>
</comment>
<feature type="domain" description="Alpha galactosidase C-terminal" evidence="10">
    <location>
        <begin position="407"/>
        <end position="481"/>
    </location>
</feature>
<dbReference type="SUPFAM" id="SSF51445">
    <property type="entry name" value="(Trans)glycosidases"/>
    <property type="match status" value="1"/>
</dbReference>
<evidence type="ECO:0000256" key="6">
    <source>
        <dbReference type="ARBA" id="ARBA00023157"/>
    </source>
</evidence>
<keyword evidence="7 8" id="KW-0326">Glycosidase</keyword>
<name>A9VA08_MONBE</name>